<dbReference type="Pfam" id="PF00149">
    <property type="entry name" value="Metallophos"/>
    <property type="match status" value="1"/>
</dbReference>
<feature type="domain" description="Purple acid phosphatase C-terminal" evidence="3">
    <location>
        <begin position="138"/>
        <end position="192"/>
    </location>
</feature>
<gene>
    <name evidence="4" type="ORF">LAZ67_12000387</name>
</gene>
<organism evidence="4 5">
    <name type="scientific">Cordylochernes scorpioides</name>
    <dbReference type="NCBI Taxonomy" id="51811"/>
    <lineage>
        <taxon>Eukaryota</taxon>
        <taxon>Metazoa</taxon>
        <taxon>Ecdysozoa</taxon>
        <taxon>Arthropoda</taxon>
        <taxon>Chelicerata</taxon>
        <taxon>Arachnida</taxon>
        <taxon>Pseudoscorpiones</taxon>
        <taxon>Cheliferoidea</taxon>
        <taxon>Chernetidae</taxon>
        <taxon>Cordylochernes</taxon>
    </lineage>
</organism>
<protein>
    <submittedName>
        <fullName evidence="4">ACP7</fullName>
    </submittedName>
</protein>
<dbReference type="InterPro" id="IPR025733">
    <property type="entry name" value="PAPs_C"/>
</dbReference>
<sequence length="193" mass="22607">MALFEQQIYKTVSQPSTYHDYHGLVLPCVTTVHLSCLTPSIQEANRPENRAKRPWIVTMGHRPMYCNTLDRDDCTHVYSMVRSGIPILHRYGLEDVFYKYGVDVEFWAHEHNYQRFFPLYNRQVYNGSIEHPYTNPKAPIHIISGSAGCQEDTDKFKLRKDPWIAFRSSDYGYARMTVYNATHLHLQQVSDDK</sequence>
<evidence type="ECO:0000313" key="5">
    <source>
        <dbReference type="Proteomes" id="UP001235939"/>
    </source>
</evidence>
<dbReference type="Gene3D" id="3.60.21.10">
    <property type="match status" value="1"/>
</dbReference>
<feature type="domain" description="Calcineurin-like phosphoesterase" evidence="2">
    <location>
        <begin position="46"/>
        <end position="113"/>
    </location>
</feature>
<keyword evidence="5" id="KW-1185">Reference proteome</keyword>
<dbReference type="PANTHER" id="PTHR45867:SF3">
    <property type="entry name" value="ACID PHOSPHATASE TYPE 7"/>
    <property type="match status" value="1"/>
</dbReference>
<keyword evidence="1" id="KW-0325">Glycoprotein</keyword>
<reference evidence="4 5" key="1">
    <citation type="submission" date="2022-01" db="EMBL/GenBank/DDBJ databases">
        <title>A chromosomal length assembly of Cordylochernes scorpioides.</title>
        <authorList>
            <person name="Zeh D."/>
            <person name="Zeh J."/>
        </authorList>
    </citation>
    <scope>NUCLEOTIDE SEQUENCE [LARGE SCALE GENOMIC DNA]</scope>
    <source>
        <strain evidence="4">IN4F17</strain>
        <tissue evidence="4">Whole Body</tissue>
    </source>
</reference>
<dbReference type="CDD" id="cd00839">
    <property type="entry name" value="MPP_PAPs"/>
    <property type="match status" value="1"/>
</dbReference>
<dbReference type="InterPro" id="IPR004843">
    <property type="entry name" value="Calcineurin-like_PHP"/>
</dbReference>
<evidence type="ECO:0000259" key="2">
    <source>
        <dbReference type="Pfam" id="PF00149"/>
    </source>
</evidence>
<dbReference type="Pfam" id="PF14008">
    <property type="entry name" value="Metallophos_C"/>
    <property type="match status" value="1"/>
</dbReference>
<dbReference type="SUPFAM" id="SSF56300">
    <property type="entry name" value="Metallo-dependent phosphatases"/>
    <property type="match status" value="1"/>
</dbReference>
<evidence type="ECO:0000259" key="3">
    <source>
        <dbReference type="Pfam" id="PF14008"/>
    </source>
</evidence>
<dbReference type="InterPro" id="IPR041792">
    <property type="entry name" value="MPP_PAP"/>
</dbReference>
<dbReference type="Proteomes" id="UP001235939">
    <property type="component" value="Chromosome 12"/>
</dbReference>
<name>A0ABY6L0J6_9ARAC</name>
<evidence type="ECO:0000256" key="1">
    <source>
        <dbReference type="ARBA" id="ARBA00023180"/>
    </source>
</evidence>
<feature type="non-terminal residue" evidence="4">
    <location>
        <position position="1"/>
    </location>
</feature>
<accession>A0ABY6L0J6</accession>
<dbReference type="EMBL" id="CP092874">
    <property type="protein sequence ID" value="UYV74643.1"/>
    <property type="molecule type" value="Genomic_DNA"/>
</dbReference>
<dbReference type="PANTHER" id="PTHR45867">
    <property type="entry name" value="PURPLE ACID PHOSPHATASE"/>
    <property type="match status" value="1"/>
</dbReference>
<evidence type="ECO:0000313" key="4">
    <source>
        <dbReference type="EMBL" id="UYV74643.1"/>
    </source>
</evidence>
<dbReference type="InterPro" id="IPR029052">
    <property type="entry name" value="Metallo-depent_PP-like"/>
</dbReference>
<proteinExistence type="predicted"/>